<protein>
    <submittedName>
        <fullName evidence="5">Diguanylate cyclase (GGDEF) domain-containing protein</fullName>
    </submittedName>
</protein>
<name>A0A1T4VE98_9FIRM</name>
<dbReference type="Pfam" id="PF00990">
    <property type="entry name" value="GGDEF"/>
    <property type="match status" value="1"/>
</dbReference>
<reference evidence="5 6" key="1">
    <citation type="submission" date="2017-02" db="EMBL/GenBank/DDBJ databases">
        <authorList>
            <person name="Peterson S.W."/>
        </authorList>
    </citation>
    <scope>NUCLEOTIDE SEQUENCE [LARGE SCALE GENOMIC DNA]</scope>
    <source>
        <strain evidence="5 6">ATCC 35992</strain>
    </source>
</reference>
<dbReference type="EMBL" id="FUXZ01000004">
    <property type="protein sequence ID" value="SKA63282.1"/>
    <property type="molecule type" value="Genomic_DNA"/>
</dbReference>
<dbReference type="STRING" id="39495.SAMN02745111_00796"/>
<dbReference type="Proteomes" id="UP000190814">
    <property type="component" value="Unassembled WGS sequence"/>
</dbReference>
<dbReference type="GO" id="GO:0003700">
    <property type="term" value="F:DNA-binding transcription factor activity"/>
    <property type="evidence" value="ECO:0007669"/>
    <property type="project" value="TreeGrafter"/>
</dbReference>
<dbReference type="PANTHER" id="PTHR30146:SF24">
    <property type="entry name" value="XYLOSE OPERON REGULATORY PROTEIN"/>
    <property type="match status" value="1"/>
</dbReference>
<evidence type="ECO:0000313" key="6">
    <source>
        <dbReference type="Proteomes" id="UP000190814"/>
    </source>
</evidence>
<accession>A0A1T4VE98</accession>
<dbReference type="SUPFAM" id="SSF53822">
    <property type="entry name" value="Periplasmic binding protein-like I"/>
    <property type="match status" value="1"/>
</dbReference>
<dbReference type="GO" id="GO:0000976">
    <property type="term" value="F:transcription cis-regulatory region binding"/>
    <property type="evidence" value="ECO:0007669"/>
    <property type="project" value="TreeGrafter"/>
</dbReference>
<dbReference type="InterPro" id="IPR000160">
    <property type="entry name" value="GGDEF_dom"/>
</dbReference>
<dbReference type="RefSeq" id="WP_078765677.1">
    <property type="nucleotide sequence ID" value="NZ_FUXZ01000004.1"/>
</dbReference>
<dbReference type="SUPFAM" id="SSF55073">
    <property type="entry name" value="Nucleotide cyclase"/>
    <property type="match status" value="1"/>
</dbReference>
<dbReference type="CDD" id="cd01949">
    <property type="entry name" value="GGDEF"/>
    <property type="match status" value="1"/>
</dbReference>
<dbReference type="InterPro" id="IPR029787">
    <property type="entry name" value="Nucleotide_cyclase"/>
</dbReference>
<keyword evidence="3" id="KW-0804">Transcription</keyword>
<dbReference type="InterPro" id="IPR028082">
    <property type="entry name" value="Peripla_BP_I"/>
</dbReference>
<dbReference type="AlphaFoldDB" id="A0A1T4VE98"/>
<evidence type="ECO:0000256" key="3">
    <source>
        <dbReference type="ARBA" id="ARBA00023163"/>
    </source>
</evidence>
<dbReference type="Pfam" id="PF13377">
    <property type="entry name" value="Peripla_BP_3"/>
    <property type="match status" value="1"/>
</dbReference>
<dbReference type="Gene3D" id="3.40.50.2300">
    <property type="match status" value="2"/>
</dbReference>
<keyword evidence="1" id="KW-0805">Transcription regulation</keyword>
<evidence type="ECO:0000259" key="4">
    <source>
        <dbReference type="PROSITE" id="PS50887"/>
    </source>
</evidence>
<sequence>MNNKIAVFANGFSNEFIEKVITGIQKEAKKDGIDIFVFVSYCAHSTPELQNKCQLNIFHLPNPQDFDGAIMLTNTFNFSYEQERVCACFQREGVPMLSLEVDVPDMSCIKSENYKGVRALATHLIEHHKAKKILYVNGIEGNAENATRRKALLDVLKEHNMELYAEISGNFSFYSAYSETNNYLDSKKELPDAIVCANDYMALGVNSALNAHGYNVPRDVIVTGFDMIKDSQWTVPILATVSSGWDSLGETAYNKLKYQIEHPKEIFTEIYDSFFIPSESCGCKATKEAEEKRINKIRNLHYESIQKNIMNICFQRLQIPLAQAKRKEDFYDKGFKDLRDIPDIGPNYCICTEPEFFELNNDFYPERIRGYSNNMDILYELEDNQKKAMGHLNSKDLYPNYKHEEGKSNLYIFAPLNYMNFIIGYIAIKNTPTLLFNAELCNFVSNMNALLFSMRVHIFAEKTNKELKRIYMNDALTGIYNRTGCEKVLYNYILDQKEKKERSILVFADIDRMKTINDVYGHLNGDFAIKATAEAFKKHAPKDWLFGRYGGDEFIAVGSCPPDDEIPTFIKNLSESMTADFKSLNLSFMLHASIGYVVIEPADEGTINDYINSADKVMYAEKEKYHEIIDSMRKNNL</sequence>
<dbReference type="PANTHER" id="PTHR30146">
    <property type="entry name" value="LACI-RELATED TRANSCRIPTIONAL REPRESSOR"/>
    <property type="match status" value="1"/>
</dbReference>
<evidence type="ECO:0000256" key="1">
    <source>
        <dbReference type="ARBA" id="ARBA00023015"/>
    </source>
</evidence>
<dbReference type="CDD" id="cd06267">
    <property type="entry name" value="PBP1_LacI_sugar_binding-like"/>
    <property type="match status" value="1"/>
</dbReference>
<dbReference type="PROSITE" id="PS50887">
    <property type="entry name" value="GGDEF"/>
    <property type="match status" value="1"/>
</dbReference>
<keyword evidence="6" id="KW-1185">Reference proteome</keyword>
<dbReference type="NCBIfam" id="TIGR00254">
    <property type="entry name" value="GGDEF"/>
    <property type="match status" value="1"/>
</dbReference>
<dbReference type="InterPro" id="IPR043128">
    <property type="entry name" value="Rev_trsase/Diguanyl_cyclase"/>
</dbReference>
<keyword evidence="2" id="KW-0238">DNA-binding</keyword>
<dbReference type="Gene3D" id="3.30.70.270">
    <property type="match status" value="1"/>
</dbReference>
<proteinExistence type="predicted"/>
<feature type="domain" description="GGDEF" evidence="4">
    <location>
        <begin position="501"/>
        <end position="637"/>
    </location>
</feature>
<gene>
    <name evidence="5" type="ORF">SAMN02745111_00796</name>
</gene>
<dbReference type="InterPro" id="IPR046335">
    <property type="entry name" value="LacI/GalR-like_sensor"/>
</dbReference>
<organism evidence="5 6">
    <name type="scientific">Eubacterium uniforme</name>
    <dbReference type="NCBI Taxonomy" id="39495"/>
    <lineage>
        <taxon>Bacteria</taxon>
        <taxon>Bacillati</taxon>
        <taxon>Bacillota</taxon>
        <taxon>Clostridia</taxon>
        <taxon>Eubacteriales</taxon>
        <taxon>Eubacteriaceae</taxon>
        <taxon>Eubacterium</taxon>
    </lineage>
</organism>
<evidence type="ECO:0000256" key="2">
    <source>
        <dbReference type="ARBA" id="ARBA00023125"/>
    </source>
</evidence>
<evidence type="ECO:0000313" key="5">
    <source>
        <dbReference type="EMBL" id="SKA63282.1"/>
    </source>
</evidence>
<dbReference type="SMART" id="SM00267">
    <property type="entry name" value="GGDEF"/>
    <property type="match status" value="1"/>
</dbReference>
<dbReference type="OrthoDB" id="1776574at2"/>